<keyword evidence="6" id="KW-0961">Cell wall biogenesis/degradation</keyword>
<dbReference type="Pfam" id="PF13480">
    <property type="entry name" value="Acetyltransf_6"/>
    <property type="match status" value="1"/>
</dbReference>
<feature type="domain" description="BioF2-like acetyltransferase" evidence="7">
    <location>
        <begin position="172"/>
        <end position="308"/>
    </location>
</feature>
<protein>
    <recommendedName>
        <fullName evidence="7">BioF2-like acetyltransferase domain-containing protein</fullName>
    </recommendedName>
</protein>
<dbReference type="GO" id="GO:0071555">
    <property type="term" value="P:cell wall organization"/>
    <property type="evidence" value="ECO:0007669"/>
    <property type="project" value="UniProtKB-KW"/>
</dbReference>
<sequence>MPVLCSSTSSSPYLVEIDAVDRDEWSSILTGFDDATIYQTWSYGSFRWGERNLSHAIMKRGGDVVGAAQVRIVRLPIVGAGIANVKWGPLWRRRTNEDPAVFREMLVALQNEYMIKRGLLLRIVPNQVCESTGAMRSMLMAEGFRPEPAAVPYNTLVMDLSPSLDELRRGLRKNWSQHLGQAERRGLIIQEGNSDELFETVIRLYNDMLARKGFVSFLNIDEFRAMQSDLKEHLKMKTIVCEVDGAAVAARVVSQIGDAAVDLIAATNSAGLKTKASYIVFWRVIEWLKSAGCRWYDLGGIDPEANQGVYQFKTGLAGKNGREVSFEEFEQSSSVLSSSVVRMGDRLRALLRKSKGSLKGNPQ</sequence>
<dbReference type="PROSITE" id="PS51191">
    <property type="entry name" value="FEMABX"/>
    <property type="match status" value="1"/>
</dbReference>
<name>A0A2U3QDN7_9BACT</name>
<evidence type="ECO:0000256" key="3">
    <source>
        <dbReference type="ARBA" id="ARBA00022960"/>
    </source>
</evidence>
<evidence type="ECO:0000256" key="6">
    <source>
        <dbReference type="ARBA" id="ARBA00023316"/>
    </source>
</evidence>
<keyword evidence="5" id="KW-0012">Acyltransferase</keyword>
<dbReference type="Proteomes" id="UP000245125">
    <property type="component" value="Unassembled WGS sequence"/>
</dbReference>
<keyword evidence="2" id="KW-0808">Transferase</keyword>
<dbReference type="OrthoDB" id="7844032at2"/>
<keyword evidence="9" id="KW-1185">Reference proteome</keyword>
<reference evidence="9" key="1">
    <citation type="submission" date="2018-03" db="EMBL/GenBank/DDBJ databases">
        <authorList>
            <person name="Zecchin S."/>
        </authorList>
    </citation>
    <scope>NUCLEOTIDE SEQUENCE [LARGE SCALE GENOMIC DNA]</scope>
</reference>
<dbReference type="GO" id="GO:0016755">
    <property type="term" value="F:aminoacyltransferase activity"/>
    <property type="evidence" value="ECO:0007669"/>
    <property type="project" value="InterPro"/>
</dbReference>
<dbReference type="InterPro" id="IPR050644">
    <property type="entry name" value="PG_Glycine_Bridge_Synth"/>
</dbReference>
<dbReference type="AlphaFoldDB" id="A0A2U3QDN7"/>
<dbReference type="PANTHER" id="PTHR36174:SF1">
    <property type="entry name" value="LIPID II:GLYCINE GLYCYLTRANSFERASE"/>
    <property type="match status" value="1"/>
</dbReference>
<organism evidence="8 9">
    <name type="scientific">Candidatus Sulfobium mesophilum</name>
    <dbReference type="NCBI Taxonomy" id="2016548"/>
    <lineage>
        <taxon>Bacteria</taxon>
        <taxon>Pseudomonadati</taxon>
        <taxon>Nitrospirota</taxon>
        <taxon>Nitrospiria</taxon>
        <taxon>Nitrospirales</taxon>
        <taxon>Nitrospiraceae</taxon>
        <taxon>Candidatus Sulfobium</taxon>
    </lineage>
</organism>
<evidence type="ECO:0000256" key="4">
    <source>
        <dbReference type="ARBA" id="ARBA00022984"/>
    </source>
</evidence>
<evidence type="ECO:0000256" key="5">
    <source>
        <dbReference type="ARBA" id="ARBA00023315"/>
    </source>
</evidence>
<dbReference type="InterPro" id="IPR016181">
    <property type="entry name" value="Acyl_CoA_acyltransferase"/>
</dbReference>
<comment type="similarity">
    <text evidence="1">Belongs to the FemABX family.</text>
</comment>
<keyword evidence="3" id="KW-0133">Cell shape</keyword>
<accession>A0A2U3QDN7</accession>
<dbReference type="InterPro" id="IPR003447">
    <property type="entry name" value="FEMABX"/>
</dbReference>
<dbReference type="GO" id="GO:0009252">
    <property type="term" value="P:peptidoglycan biosynthetic process"/>
    <property type="evidence" value="ECO:0007669"/>
    <property type="project" value="UniProtKB-KW"/>
</dbReference>
<dbReference type="Gene3D" id="3.40.630.30">
    <property type="match status" value="1"/>
</dbReference>
<dbReference type="PANTHER" id="PTHR36174">
    <property type="entry name" value="LIPID II:GLYCINE GLYCYLTRANSFERASE"/>
    <property type="match status" value="1"/>
</dbReference>
<keyword evidence="4" id="KW-0573">Peptidoglycan synthesis</keyword>
<dbReference type="InterPro" id="IPR038740">
    <property type="entry name" value="BioF2-like_GNAT_dom"/>
</dbReference>
<gene>
    <name evidence="8" type="ORF">NBG4_10061</name>
</gene>
<evidence type="ECO:0000313" key="8">
    <source>
        <dbReference type="EMBL" id="SPP99527.1"/>
    </source>
</evidence>
<evidence type="ECO:0000259" key="7">
    <source>
        <dbReference type="Pfam" id="PF13480"/>
    </source>
</evidence>
<dbReference type="EMBL" id="OUUY01000001">
    <property type="protein sequence ID" value="SPP99527.1"/>
    <property type="molecule type" value="Genomic_DNA"/>
</dbReference>
<evidence type="ECO:0000313" key="9">
    <source>
        <dbReference type="Proteomes" id="UP000245125"/>
    </source>
</evidence>
<evidence type="ECO:0000256" key="1">
    <source>
        <dbReference type="ARBA" id="ARBA00009943"/>
    </source>
</evidence>
<dbReference type="SUPFAM" id="SSF55729">
    <property type="entry name" value="Acyl-CoA N-acyltransferases (Nat)"/>
    <property type="match status" value="2"/>
</dbReference>
<evidence type="ECO:0000256" key="2">
    <source>
        <dbReference type="ARBA" id="ARBA00022679"/>
    </source>
</evidence>
<dbReference type="GO" id="GO:0008360">
    <property type="term" value="P:regulation of cell shape"/>
    <property type="evidence" value="ECO:0007669"/>
    <property type="project" value="UniProtKB-KW"/>
</dbReference>
<proteinExistence type="inferred from homology"/>